<evidence type="ECO:0000256" key="7">
    <source>
        <dbReference type="ARBA" id="ARBA00023136"/>
    </source>
</evidence>
<keyword evidence="6 9" id="KW-1133">Transmembrane helix</keyword>
<evidence type="ECO:0000256" key="6">
    <source>
        <dbReference type="ARBA" id="ARBA00022989"/>
    </source>
</evidence>
<sequence length="176" mass="19963">MQSHHQHQEHPVFVADCIDAFIRKIGHLIAWVYVALILVIITQVFLRKGLSSGLIILEELQWHLYAVGVMFGMSYAQINNAHVRVDLIYGGLRIRTKRIIDVLGILILVLPFIAVIFIHSLDFVADSWRINESSDSPSGLPWRWAIKSVIPLSFGMLALAVISRLIRDVVLLFRGE</sequence>
<feature type="transmembrane region" description="Helical" evidence="9">
    <location>
        <begin position="99"/>
        <end position="124"/>
    </location>
</feature>
<evidence type="ECO:0000259" key="10">
    <source>
        <dbReference type="Pfam" id="PF04290"/>
    </source>
</evidence>
<dbReference type="OrthoDB" id="9795655at2"/>
<comment type="caution">
    <text evidence="11">The sequence shown here is derived from an EMBL/GenBank/DDBJ whole genome shotgun (WGS) entry which is preliminary data.</text>
</comment>
<organism evidence="11 12">
    <name type="scientific">Motiliproteus coralliicola</name>
    <dbReference type="NCBI Taxonomy" id="2283196"/>
    <lineage>
        <taxon>Bacteria</taxon>
        <taxon>Pseudomonadati</taxon>
        <taxon>Pseudomonadota</taxon>
        <taxon>Gammaproteobacteria</taxon>
        <taxon>Oceanospirillales</taxon>
        <taxon>Oceanospirillaceae</taxon>
        <taxon>Motiliproteus</taxon>
    </lineage>
</organism>
<keyword evidence="7 9" id="KW-0472">Membrane</keyword>
<evidence type="ECO:0000256" key="3">
    <source>
        <dbReference type="ARBA" id="ARBA00022475"/>
    </source>
</evidence>
<keyword evidence="3" id="KW-1003">Cell membrane</keyword>
<dbReference type="Pfam" id="PF04290">
    <property type="entry name" value="DctQ"/>
    <property type="match status" value="1"/>
</dbReference>
<accession>A0A369WF28</accession>
<dbReference type="PANTHER" id="PTHR35011:SF4">
    <property type="entry name" value="SLL1102 PROTEIN"/>
    <property type="match status" value="1"/>
</dbReference>
<feature type="transmembrane region" description="Helical" evidence="9">
    <location>
        <begin position="144"/>
        <end position="166"/>
    </location>
</feature>
<dbReference type="GO" id="GO:0005886">
    <property type="term" value="C:plasma membrane"/>
    <property type="evidence" value="ECO:0007669"/>
    <property type="project" value="UniProtKB-SubCell"/>
</dbReference>
<proteinExistence type="inferred from homology"/>
<reference evidence="11 12" key="1">
    <citation type="submission" date="2018-07" db="EMBL/GenBank/DDBJ databases">
        <title>Motiliproteus coralliicola sp. nov., a bacterium isolated from Coral.</title>
        <authorList>
            <person name="Wang G."/>
        </authorList>
    </citation>
    <scope>NUCLEOTIDE SEQUENCE [LARGE SCALE GENOMIC DNA]</scope>
    <source>
        <strain evidence="11 12">C34</strain>
    </source>
</reference>
<keyword evidence="12" id="KW-1185">Reference proteome</keyword>
<comment type="subunit">
    <text evidence="9">The complex comprises the extracytoplasmic solute receptor protein and the two transmembrane proteins.</text>
</comment>
<name>A0A369WF28_9GAMM</name>
<evidence type="ECO:0000313" key="12">
    <source>
        <dbReference type="Proteomes" id="UP000253769"/>
    </source>
</evidence>
<evidence type="ECO:0000256" key="4">
    <source>
        <dbReference type="ARBA" id="ARBA00022519"/>
    </source>
</evidence>
<keyword evidence="5 9" id="KW-0812">Transmembrane</keyword>
<comment type="subcellular location">
    <subcellularLocation>
        <location evidence="1 9">Cell inner membrane</location>
        <topology evidence="1 9">Multi-pass membrane protein</topology>
    </subcellularLocation>
</comment>
<gene>
    <name evidence="11" type="ORF">DV711_13630</name>
</gene>
<evidence type="ECO:0000256" key="5">
    <source>
        <dbReference type="ARBA" id="ARBA00022692"/>
    </source>
</evidence>
<keyword evidence="4 9" id="KW-0997">Cell inner membrane</keyword>
<feature type="transmembrane region" description="Helical" evidence="9">
    <location>
        <begin position="62"/>
        <end position="78"/>
    </location>
</feature>
<dbReference type="Proteomes" id="UP000253769">
    <property type="component" value="Unassembled WGS sequence"/>
</dbReference>
<dbReference type="InterPro" id="IPR055348">
    <property type="entry name" value="DctQ"/>
</dbReference>
<comment type="similarity">
    <text evidence="8 9">Belongs to the TRAP transporter small permease family.</text>
</comment>
<dbReference type="PANTHER" id="PTHR35011">
    <property type="entry name" value="2,3-DIKETO-L-GULONATE TRAP TRANSPORTER SMALL PERMEASE PROTEIN YIAM"/>
    <property type="match status" value="1"/>
</dbReference>
<feature type="transmembrane region" description="Helical" evidence="9">
    <location>
        <begin position="28"/>
        <end position="46"/>
    </location>
</feature>
<dbReference type="EMBL" id="QQOH01000003">
    <property type="protein sequence ID" value="RDE19903.1"/>
    <property type="molecule type" value="Genomic_DNA"/>
</dbReference>
<evidence type="ECO:0000313" key="11">
    <source>
        <dbReference type="EMBL" id="RDE19903.1"/>
    </source>
</evidence>
<evidence type="ECO:0000256" key="8">
    <source>
        <dbReference type="ARBA" id="ARBA00038436"/>
    </source>
</evidence>
<evidence type="ECO:0000256" key="9">
    <source>
        <dbReference type="RuleBase" id="RU369079"/>
    </source>
</evidence>
<dbReference type="InterPro" id="IPR007387">
    <property type="entry name" value="TRAP_DctQ"/>
</dbReference>
<evidence type="ECO:0000256" key="1">
    <source>
        <dbReference type="ARBA" id="ARBA00004429"/>
    </source>
</evidence>
<keyword evidence="2 9" id="KW-0813">Transport</keyword>
<feature type="domain" description="Tripartite ATP-independent periplasmic transporters DctQ component" evidence="10">
    <location>
        <begin position="36"/>
        <end position="169"/>
    </location>
</feature>
<evidence type="ECO:0000256" key="2">
    <source>
        <dbReference type="ARBA" id="ARBA00022448"/>
    </source>
</evidence>
<dbReference type="AlphaFoldDB" id="A0A369WF28"/>
<dbReference type="GO" id="GO:0022857">
    <property type="term" value="F:transmembrane transporter activity"/>
    <property type="evidence" value="ECO:0007669"/>
    <property type="project" value="UniProtKB-UniRule"/>
</dbReference>
<comment type="function">
    <text evidence="9">Part of the tripartite ATP-independent periplasmic (TRAP) transport system.</text>
</comment>
<protein>
    <recommendedName>
        <fullName evidence="9">TRAP transporter small permease protein</fullName>
    </recommendedName>
</protein>